<dbReference type="Proteomes" id="UP001317532">
    <property type="component" value="Chromosome"/>
</dbReference>
<dbReference type="SUPFAM" id="SSF54637">
    <property type="entry name" value="Thioesterase/thiol ester dehydrase-isomerase"/>
    <property type="match status" value="1"/>
</dbReference>
<reference evidence="3 4" key="1">
    <citation type="journal article" date="2022" name="ISME Commun">
        <title>Vulcanimicrobium alpinus gen. nov. sp. nov., the first cultivated representative of the candidate phylum 'Eremiobacterota', is a metabolically versatile aerobic anoxygenic phototroph.</title>
        <authorList>
            <person name="Yabe S."/>
            <person name="Muto K."/>
            <person name="Abe K."/>
            <person name="Yokota A."/>
            <person name="Staudigel H."/>
            <person name="Tebo B.M."/>
        </authorList>
    </citation>
    <scope>NUCLEOTIDE SEQUENCE [LARGE SCALE GENOMIC DNA]</scope>
    <source>
        <strain evidence="3 4">WC8-2</strain>
    </source>
</reference>
<evidence type="ECO:0000256" key="1">
    <source>
        <dbReference type="ARBA" id="ARBA00005953"/>
    </source>
</evidence>
<keyword evidence="4" id="KW-1185">Reference proteome</keyword>
<dbReference type="Pfam" id="PF13279">
    <property type="entry name" value="4HBT_2"/>
    <property type="match status" value="1"/>
</dbReference>
<dbReference type="PANTHER" id="PTHR31793">
    <property type="entry name" value="4-HYDROXYBENZOYL-COA THIOESTERASE FAMILY MEMBER"/>
    <property type="match status" value="1"/>
</dbReference>
<dbReference type="Gene3D" id="3.10.129.10">
    <property type="entry name" value="Hotdog Thioesterase"/>
    <property type="match status" value="1"/>
</dbReference>
<dbReference type="EMBL" id="AP025523">
    <property type="protein sequence ID" value="BDE07727.1"/>
    <property type="molecule type" value="Genomic_DNA"/>
</dbReference>
<evidence type="ECO:0000313" key="3">
    <source>
        <dbReference type="EMBL" id="BDE07727.1"/>
    </source>
</evidence>
<evidence type="ECO:0000313" key="4">
    <source>
        <dbReference type="Proteomes" id="UP001317532"/>
    </source>
</evidence>
<evidence type="ECO:0000256" key="2">
    <source>
        <dbReference type="ARBA" id="ARBA00022801"/>
    </source>
</evidence>
<gene>
    <name evidence="3" type="ORF">WPS_30030</name>
</gene>
<dbReference type="KEGG" id="vab:WPS_30030"/>
<dbReference type="CDD" id="cd00586">
    <property type="entry name" value="4HBT"/>
    <property type="match status" value="1"/>
</dbReference>
<dbReference type="AlphaFoldDB" id="A0AAN1XYH3"/>
<dbReference type="GO" id="GO:0047617">
    <property type="term" value="F:fatty acyl-CoA hydrolase activity"/>
    <property type="evidence" value="ECO:0007669"/>
    <property type="project" value="TreeGrafter"/>
</dbReference>
<dbReference type="InterPro" id="IPR050563">
    <property type="entry name" value="4-hydroxybenzoyl-CoA_TE"/>
</dbReference>
<comment type="similarity">
    <text evidence="1">Belongs to the 4-hydroxybenzoyl-CoA thioesterase family.</text>
</comment>
<dbReference type="RefSeq" id="WP_317995301.1">
    <property type="nucleotide sequence ID" value="NZ_AP025523.1"/>
</dbReference>
<proteinExistence type="inferred from homology"/>
<sequence length="140" mass="15979">MFENYRFIRDQHVVFRDLDFFRHVNNAAYVTWTETVRIEYVLEVLGIALDARCSIIMASQKFDYLYPIGLGEKVSVGVRVSRLGTKSLDLEYEIWSHTANTLAVRATNAIVAYDYEAGAAIAIPQDWREKIVAFEPGLSP</sequence>
<name>A0AAN1XYH3_UNVUL</name>
<organism evidence="3 4">
    <name type="scientific">Vulcanimicrobium alpinum</name>
    <dbReference type="NCBI Taxonomy" id="3016050"/>
    <lineage>
        <taxon>Bacteria</taxon>
        <taxon>Bacillati</taxon>
        <taxon>Vulcanimicrobiota</taxon>
        <taxon>Vulcanimicrobiia</taxon>
        <taxon>Vulcanimicrobiales</taxon>
        <taxon>Vulcanimicrobiaceae</taxon>
        <taxon>Vulcanimicrobium</taxon>
    </lineage>
</organism>
<accession>A0AAN1XYH3</accession>
<protein>
    <submittedName>
        <fullName evidence="3">Thioesterase</fullName>
    </submittedName>
</protein>
<dbReference type="PANTHER" id="PTHR31793:SF27">
    <property type="entry name" value="NOVEL THIOESTERASE SUPERFAMILY DOMAIN AND SAPOSIN A-TYPE DOMAIN CONTAINING PROTEIN (0610012H03RIK)"/>
    <property type="match status" value="1"/>
</dbReference>
<keyword evidence="2" id="KW-0378">Hydrolase</keyword>
<dbReference type="InterPro" id="IPR029069">
    <property type="entry name" value="HotDog_dom_sf"/>
</dbReference>